<keyword evidence="2" id="KW-0378">Hydrolase</keyword>
<sequence length="205" mass="22274">MPCPGVSRQAIRASLVMLAGMVASSPAQAGGTTREVIKPYAISGTSGPELYASIGEKGPAIGNGGRAIAHTTFTLTWKRSYEPQGQACVLTQAVPTLTITYTLPRPSGSLSSPTRENWQAFIAGIETHERTHGAHIKVMTAEIEAASLGLRAENDPKCQKVREELNRRLKEISDRKREKDRLFEQEEMKNGGNIQRLILALVNGH</sequence>
<proteinExistence type="predicted"/>
<keyword evidence="3" id="KW-1185">Reference proteome</keyword>
<evidence type="ECO:0000313" key="2">
    <source>
        <dbReference type="EMBL" id="MDQ0457900.1"/>
    </source>
</evidence>
<evidence type="ECO:0000313" key="3">
    <source>
        <dbReference type="Proteomes" id="UP001235269"/>
    </source>
</evidence>
<keyword evidence="2" id="KW-0645">Protease</keyword>
<name>A0ABU0II05_9HYPH</name>
<feature type="signal peptide" evidence="1">
    <location>
        <begin position="1"/>
        <end position="29"/>
    </location>
</feature>
<gene>
    <name evidence="2" type="ORF">QO005_004258</name>
</gene>
<dbReference type="GO" id="GO:0008233">
    <property type="term" value="F:peptidase activity"/>
    <property type="evidence" value="ECO:0007669"/>
    <property type="project" value="UniProtKB-KW"/>
</dbReference>
<dbReference type="Proteomes" id="UP001235269">
    <property type="component" value="Unassembled WGS sequence"/>
</dbReference>
<dbReference type="GO" id="GO:0006508">
    <property type="term" value="P:proteolysis"/>
    <property type="evidence" value="ECO:0007669"/>
    <property type="project" value="UniProtKB-KW"/>
</dbReference>
<organism evidence="2 3">
    <name type="scientific">Rhizobium paknamense</name>
    <dbReference type="NCBI Taxonomy" id="1206817"/>
    <lineage>
        <taxon>Bacteria</taxon>
        <taxon>Pseudomonadati</taxon>
        <taxon>Pseudomonadota</taxon>
        <taxon>Alphaproteobacteria</taxon>
        <taxon>Hyphomicrobiales</taxon>
        <taxon>Rhizobiaceae</taxon>
        <taxon>Rhizobium/Agrobacterium group</taxon>
        <taxon>Rhizobium</taxon>
    </lineage>
</organism>
<accession>A0ABU0II05</accession>
<evidence type="ECO:0000256" key="1">
    <source>
        <dbReference type="SAM" id="SignalP"/>
    </source>
</evidence>
<protein>
    <submittedName>
        <fullName evidence="2">Secreted Zn-dependent protease</fullName>
    </submittedName>
</protein>
<keyword evidence="1" id="KW-0732">Signal</keyword>
<comment type="caution">
    <text evidence="2">The sequence shown here is derived from an EMBL/GenBank/DDBJ whole genome shotgun (WGS) entry which is preliminary data.</text>
</comment>
<feature type="chain" id="PRO_5046313944" evidence="1">
    <location>
        <begin position="30"/>
        <end position="205"/>
    </location>
</feature>
<dbReference type="EMBL" id="JAUSWH010000019">
    <property type="protein sequence ID" value="MDQ0457900.1"/>
    <property type="molecule type" value="Genomic_DNA"/>
</dbReference>
<reference evidence="2 3" key="1">
    <citation type="submission" date="2023-07" db="EMBL/GenBank/DDBJ databases">
        <title>Genomic Encyclopedia of Type Strains, Phase IV (KMG-IV): sequencing the most valuable type-strain genomes for metagenomic binning, comparative biology and taxonomic classification.</title>
        <authorList>
            <person name="Goeker M."/>
        </authorList>
    </citation>
    <scope>NUCLEOTIDE SEQUENCE [LARGE SCALE GENOMIC DNA]</scope>
    <source>
        <strain evidence="2 3">DSM 100301</strain>
    </source>
</reference>
<dbReference type="Pfam" id="PF06037">
    <property type="entry name" value="DUF922"/>
    <property type="match status" value="1"/>
</dbReference>
<dbReference type="RefSeq" id="WP_307160000.1">
    <property type="nucleotide sequence ID" value="NZ_JAUSWH010000019.1"/>
</dbReference>
<dbReference type="PIRSF" id="PIRSF010521">
    <property type="entry name" value="DUF922_bac"/>
    <property type="match status" value="1"/>
</dbReference>
<dbReference type="InterPro" id="IPR010321">
    <property type="entry name" value="DUF922"/>
</dbReference>